<dbReference type="AlphaFoldDB" id="A0A6G9YSK2"/>
<dbReference type="Pfam" id="PF26059">
    <property type="entry name" value="DUF8020"/>
    <property type="match status" value="1"/>
</dbReference>
<feature type="chain" id="PRO_5026173086" description="DUF8020 domain-containing protein" evidence="1">
    <location>
        <begin position="27"/>
        <end position="212"/>
    </location>
</feature>
<dbReference type="KEGG" id="nah:F5544_40855"/>
<dbReference type="EMBL" id="CP046172">
    <property type="protein sequence ID" value="QIS15986.1"/>
    <property type="molecule type" value="Genomic_DNA"/>
</dbReference>
<gene>
    <name evidence="3" type="ORF">F5544_40855</name>
</gene>
<feature type="domain" description="DUF8020" evidence="2">
    <location>
        <begin position="48"/>
        <end position="121"/>
    </location>
</feature>
<name>A0A6G9YSK2_9NOCA</name>
<proteinExistence type="predicted"/>
<feature type="signal peptide" evidence="1">
    <location>
        <begin position="1"/>
        <end position="26"/>
    </location>
</feature>
<organism evidence="3 4">
    <name type="scientific">Nocardia arthritidis</name>
    <dbReference type="NCBI Taxonomy" id="228602"/>
    <lineage>
        <taxon>Bacteria</taxon>
        <taxon>Bacillati</taxon>
        <taxon>Actinomycetota</taxon>
        <taxon>Actinomycetes</taxon>
        <taxon>Mycobacteriales</taxon>
        <taxon>Nocardiaceae</taxon>
        <taxon>Nocardia</taxon>
    </lineage>
</organism>
<keyword evidence="1" id="KW-0732">Signal</keyword>
<evidence type="ECO:0000256" key="1">
    <source>
        <dbReference type="SAM" id="SignalP"/>
    </source>
</evidence>
<protein>
    <recommendedName>
        <fullName evidence="2">DUF8020 domain-containing protein</fullName>
    </recommendedName>
</protein>
<evidence type="ECO:0000313" key="3">
    <source>
        <dbReference type="EMBL" id="QIS15986.1"/>
    </source>
</evidence>
<dbReference type="InterPro" id="IPR058333">
    <property type="entry name" value="DUF8020"/>
</dbReference>
<reference evidence="3 4" key="1">
    <citation type="journal article" date="2019" name="ACS Chem. Biol.">
        <title>Identification and Mobilization of a Cryptic Antibiotic Biosynthesis Gene Locus from a Human-Pathogenic Nocardia Isolate.</title>
        <authorList>
            <person name="Herisse M."/>
            <person name="Ishida K."/>
            <person name="Porter J.L."/>
            <person name="Howden B."/>
            <person name="Hertweck C."/>
            <person name="Stinear T.P."/>
            <person name="Pidot S.J."/>
        </authorList>
    </citation>
    <scope>NUCLEOTIDE SEQUENCE [LARGE SCALE GENOMIC DNA]</scope>
    <source>
        <strain evidence="3 4">AUSMDU00012717</strain>
    </source>
</reference>
<accession>A0A6G9YSK2</accession>
<sequence length="212" mass="21458">MRISKFTATALLAIAAMGFTSGAAHADPAQAQVNPADPLALRGSFHEIAYQVTPSTDRRATVAAVQNGRFAVTHDGKIVTLTDESGNVVAAIPMAVHLSGHRVGLLPTVDETGSTLTITPVNEAEAPVRDVDAQERLMGEVQQAMPTILAGAGIGAAIGFLLGFPLGLFIVDVITVPITTVAGAAIGAAIGLAVGGGQPAVDAALAYFDAQP</sequence>
<dbReference type="Proteomes" id="UP000503540">
    <property type="component" value="Chromosome"/>
</dbReference>
<dbReference type="RefSeq" id="WP_167478146.1">
    <property type="nucleotide sequence ID" value="NZ_CP046172.1"/>
</dbReference>
<evidence type="ECO:0000313" key="4">
    <source>
        <dbReference type="Proteomes" id="UP000503540"/>
    </source>
</evidence>
<keyword evidence="4" id="KW-1185">Reference proteome</keyword>
<evidence type="ECO:0000259" key="2">
    <source>
        <dbReference type="Pfam" id="PF26059"/>
    </source>
</evidence>